<evidence type="ECO:0000259" key="3">
    <source>
        <dbReference type="PROSITE" id="PS51462"/>
    </source>
</evidence>
<keyword evidence="2" id="KW-0378">Hydrolase</keyword>
<evidence type="ECO:0000256" key="1">
    <source>
        <dbReference type="ARBA" id="ARBA00001946"/>
    </source>
</evidence>
<organism evidence="4 5">
    <name type="scientific">Rhizobium laguerreae</name>
    <dbReference type="NCBI Taxonomy" id="1076926"/>
    <lineage>
        <taxon>Bacteria</taxon>
        <taxon>Pseudomonadati</taxon>
        <taxon>Pseudomonadota</taxon>
        <taxon>Alphaproteobacteria</taxon>
        <taxon>Hyphomicrobiales</taxon>
        <taxon>Rhizobiaceae</taxon>
        <taxon>Rhizobium/Agrobacterium group</taxon>
        <taxon>Rhizobium</taxon>
    </lineage>
</organism>
<dbReference type="EMBL" id="JACHXX010000016">
    <property type="protein sequence ID" value="MBB3166275.1"/>
    <property type="molecule type" value="Genomic_DNA"/>
</dbReference>
<dbReference type="Gene3D" id="3.90.79.10">
    <property type="entry name" value="Nucleoside Triphosphate Pyrophosphohydrolase"/>
    <property type="match status" value="1"/>
</dbReference>
<reference evidence="4 5" key="1">
    <citation type="submission" date="2020-08" db="EMBL/GenBank/DDBJ databases">
        <title>Genomic Encyclopedia of Type Strains, Phase III (KMG-III): the genomes of soil and plant-associated and newly described type strains.</title>
        <authorList>
            <person name="Whitman W."/>
        </authorList>
    </citation>
    <scope>NUCLEOTIDE SEQUENCE [LARGE SCALE GENOMIC DNA]</scope>
    <source>
        <strain evidence="4 5">CECT 8280</strain>
    </source>
</reference>
<dbReference type="PROSITE" id="PS51462">
    <property type="entry name" value="NUDIX"/>
    <property type="match status" value="1"/>
</dbReference>
<comment type="cofactor">
    <cofactor evidence="1">
        <name>Mg(2+)</name>
        <dbReference type="ChEBI" id="CHEBI:18420"/>
    </cofactor>
</comment>
<comment type="caution">
    <text evidence="4">The sequence shown here is derived from an EMBL/GenBank/DDBJ whole genome shotgun (WGS) entry which is preliminary data.</text>
</comment>
<evidence type="ECO:0000313" key="4">
    <source>
        <dbReference type="EMBL" id="MBB3166275.1"/>
    </source>
</evidence>
<sequence>MIEKALIYATNSRGILVFDEPDFPEAPLQVPGGTVEEGEPVIDAARREFGEETGLVDRTGFRLLGDSHRTFERDGKLHNLHRTYFHLSLEDGLPDTWDHFDDHTVWWWGTNPFSIFLDRHRIGTGTSRSWLGGDA</sequence>
<dbReference type="Pfam" id="PF00293">
    <property type="entry name" value="NUDIX"/>
    <property type="match status" value="1"/>
</dbReference>
<dbReference type="InterPro" id="IPR015797">
    <property type="entry name" value="NUDIX_hydrolase-like_dom_sf"/>
</dbReference>
<accession>A0ABR6GJ03</accession>
<gene>
    <name evidence="4" type="ORF">FHS25_006792</name>
</gene>
<keyword evidence="5" id="KW-1185">Reference proteome</keyword>
<dbReference type="InterPro" id="IPR020084">
    <property type="entry name" value="NUDIX_hydrolase_CS"/>
</dbReference>
<proteinExistence type="predicted"/>
<dbReference type="InterPro" id="IPR000086">
    <property type="entry name" value="NUDIX_hydrolase_dom"/>
</dbReference>
<feature type="domain" description="Nudix hydrolase" evidence="3">
    <location>
        <begin position="1"/>
        <end position="131"/>
    </location>
</feature>
<dbReference type="Proteomes" id="UP000542811">
    <property type="component" value="Unassembled WGS sequence"/>
</dbReference>
<name>A0ABR6GJ03_9HYPH</name>
<evidence type="ECO:0000313" key="5">
    <source>
        <dbReference type="Proteomes" id="UP000542811"/>
    </source>
</evidence>
<protein>
    <submittedName>
        <fullName evidence="4">8-oxo-dGTP pyrophosphatase MutT (NUDIX family)</fullName>
    </submittedName>
</protein>
<dbReference type="SUPFAM" id="SSF55811">
    <property type="entry name" value="Nudix"/>
    <property type="match status" value="1"/>
</dbReference>
<dbReference type="PROSITE" id="PS00893">
    <property type="entry name" value="NUDIX_BOX"/>
    <property type="match status" value="1"/>
</dbReference>
<evidence type="ECO:0000256" key="2">
    <source>
        <dbReference type="ARBA" id="ARBA00022801"/>
    </source>
</evidence>